<evidence type="ECO:0000256" key="1">
    <source>
        <dbReference type="SAM" id="MobiDB-lite"/>
    </source>
</evidence>
<keyword evidence="3" id="KW-1185">Reference proteome</keyword>
<organism evidence="2 3">
    <name type="scientific">Nonomuraea spiralis</name>
    <dbReference type="NCBI Taxonomy" id="46182"/>
    <lineage>
        <taxon>Bacteria</taxon>
        <taxon>Bacillati</taxon>
        <taxon>Actinomycetota</taxon>
        <taxon>Actinomycetes</taxon>
        <taxon>Streptosporangiales</taxon>
        <taxon>Streptosporangiaceae</taxon>
        <taxon>Nonomuraea</taxon>
    </lineage>
</organism>
<reference evidence="2 3" key="1">
    <citation type="submission" date="2024-09" db="EMBL/GenBank/DDBJ databases">
        <authorList>
            <person name="Sun Q."/>
            <person name="Mori K."/>
        </authorList>
    </citation>
    <scope>NUCLEOTIDE SEQUENCE [LARGE SCALE GENOMIC DNA]</scope>
    <source>
        <strain evidence="2 3">CCM 3426</strain>
    </source>
</reference>
<dbReference type="Proteomes" id="UP001589647">
    <property type="component" value="Unassembled WGS sequence"/>
</dbReference>
<dbReference type="EMBL" id="JBHMEI010000032">
    <property type="protein sequence ID" value="MFB9205918.1"/>
    <property type="molecule type" value="Genomic_DNA"/>
</dbReference>
<gene>
    <name evidence="2" type="ORF">ACFFV7_32315</name>
</gene>
<sequence>MIFAYESELITAQVGRMPPVGTEPHRVGVVRSSDCAGEATARTKRELIEVALLRHVEQLTDRPTRSSPTPIRPWHGPSSYGR</sequence>
<proteinExistence type="predicted"/>
<feature type="region of interest" description="Disordered" evidence="1">
    <location>
        <begin position="59"/>
        <end position="82"/>
    </location>
</feature>
<comment type="caution">
    <text evidence="2">The sequence shown here is derived from an EMBL/GenBank/DDBJ whole genome shotgun (WGS) entry which is preliminary data.</text>
</comment>
<dbReference type="RefSeq" id="WP_229825027.1">
    <property type="nucleotide sequence ID" value="NZ_BMRC01000041.1"/>
</dbReference>
<accession>A0ABV5IN21</accession>
<evidence type="ECO:0000313" key="2">
    <source>
        <dbReference type="EMBL" id="MFB9205918.1"/>
    </source>
</evidence>
<evidence type="ECO:0000313" key="3">
    <source>
        <dbReference type="Proteomes" id="UP001589647"/>
    </source>
</evidence>
<protein>
    <submittedName>
        <fullName evidence="2">Uncharacterized protein</fullName>
    </submittedName>
</protein>
<name>A0ABV5IN21_9ACTN</name>